<organism evidence="5 6">
    <name type="scientific">Lunasporangiospora selenospora</name>
    <dbReference type="NCBI Taxonomy" id="979761"/>
    <lineage>
        <taxon>Eukaryota</taxon>
        <taxon>Fungi</taxon>
        <taxon>Fungi incertae sedis</taxon>
        <taxon>Mucoromycota</taxon>
        <taxon>Mortierellomycotina</taxon>
        <taxon>Mortierellomycetes</taxon>
        <taxon>Mortierellales</taxon>
        <taxon>Mortierellaceae</taxon>
        <taxon>Lunasporangiospora</taxon>
    </lineage>
</organism>
<feature type="compositionally biased region" description="Polar residues" evidence="3">
    <location>
        <begin position="407"/>
        <end position="426"/>
    </location>
</feature>
<dbReference type="PRINTS" id="PR00503">
    <property type="entry name" value="BROMODOMAIN"/>
</dbReference>
<feature type="compositionally biased region" description="Polar residues" evidence="3">
    <location>
        <begin position="187"/>
        <end position="197"/>
    </location>
</feature>
<keyword evidence="1 2" id="KW-0103">Bromodomain</keyword>
<dbReference type="InterPro" id="IPR001487">
    <property type="entry name" value="Bromodomain"/>
</dbReference>
<feature type="compositionally biased region" description="Polar residues" evidence="3">
    <location>
        <begin position="322"/>
        <end position="333"/>
    </location>
</feature>
<feature type="compositionally biased region" description="Polar residues" evidence="3">
    <location>
        <begin position="261"/>
        <end position="271"/>
    </location>
</feature>
<dbReference type="EMBL" id="JAABOA010001721">
    <property type="protein sequence ID" value="KAF9581004.1"/>
    <property type="molecule type" value="Genomic_DNA"/>
</dbReference>
<evidence type="ECO:0000313" key="6">
    <source>
        <dbReference type="Proteomes" id="UP000780801"/>
    </source>
</evidence>
<dbReference type="PANTHER" id="PTHR15398:SF4">
    <property type="entry name" value="BROMODOMAIN-CONTAINING PROTEIN 8 ISOFORM X1"/>
    <property type="match status" value="1"/>
</dbReference>
<dbReference type="OrthoDB" id="1742084at2759"/>
<sequence length="591" mass="64374">TKGARGNEIGAPSSQDVPSIVKLAGQLYNQRILELKALIRKDEECFRSLVAELDEIRQGKWDNQLEEELRKSPPQATNHVVGAETTKTDPLVDSVTAPATTDQQQPPAQPESESASSTESSIAPSTLDSTSTLTPAEKPDPIIMKITEESPAESDLPVQVKPKATESLSDSLVDKEKDVEMEDVSETEPSLAQSQALPSFDNMDSQDHHADVEMEDTSKDLSLSVPENSTPMASTDSTLDHGTLVNTEAIEVSRVKDDAEPSSTVSETQPEPQDFDTSAPEDNVEMPEEDAEVLQKEAVKDMKAEDESTLEAAKSPQPLESEPQSGEDASQDLQEGVELKTEDADMEVGTEADTTQDHVEEGATSADDDETASTKSGRKPKKIKTAIPAKRKRRHGRSGGGDHEDGYQSSDSETTDSANTNVSDQLARTQMDDKKWKKILMMIWSDIANHRFGAVFMQPIKEQDAPGYYYMIKRPMDLKSIKERIRDGQITNADEFHRDVLLMFMNAIMYNNEDTEIHQMALAMMAEVEFIIKNFKSSQSFAPPSNAASNTGGSGAVSGGVTSSATPVTRTSEAPSSTGSARRRQSSGVDE</sequence>
<name>A0A9P6KD38_9FUNG</name>
<gene>
    <name evidence="5" type="primary">BRD8</name>
    <name evidence="5" type="ORF">BGW38_002134</name>
</gene>
<dbReference type="GO" id="GO:0035267">
    <property type="term" value="C:NuA4 histone acetyltransferase complex"/>
    <property type="evidence" value="ECO:0007669"/>
    <property type="project" value="TreeGrafter"/>
</dbReference>
<feature type="compositionally biased region" description="Basic residues" evidence="3">
    <location>
        <begin position="376"/>
        <end position="397"/>
    </location>
</feature>
<dbReference type="InterPro" id="IPR036427">
    <property type="entry name" value="Bromodomain-like_sf"/>
</dbReference>
<evidence type="ECO:0000256" key="1">
    <source>
        <dbReference type="ARBA" id="ARBA00023117"/>
    </source>
</evidence>
<evidence type="ECO:0000256" key="2">
    <source>
        <dbReference type="PROSITE-ProRule" id="PRU00035"/>
    </source>
</evidence>
<feature type="compositionally biased region" description="Polar residues" evidence="3">
    <location>
        <begin position="225"/>
        <end position="237"/>
    </location>
</feature>
<feature type="region of interest" description="Disordered" evidence="3">
    <location>
        <begin position="56"/>
        <end position="426"/>
    </location>
</feature>
<keyword evidence="6" id="KW-1185">Reference proteome</keyword>
<feature type="compositionally biased region" description="Polar residues" evidence="3">
    <location>
        <begin position="566"/>
        <end position="591"/>
    </location>
</feature>
<protein>
    <submittedName>
        <fullName evidence="5">Bromodomain-containing protein 8</fullName>
    </submittedName>
</protein>
<dbReference type="Gene3D" id="1.20.920.10">
    <property type="entry name" value="Bromodomain-like"/>
    <property type="match status" value="1"/>
</dbReference>
<feature type="non-terminal residue" evidence="5">
    <location>
        <position position="1"/>
    </location>
</feature>
<feature type="compositionally biased region" description="Basic and acidic residues" evidence="3">
    <location>
        <begin position="205"/>
        <end position="219"/>
    </location>
</feature>
<feature type="compositionally biased region" description="Low complexity" evidence="3">
    <location>
        <begin position="96"/>
        <end position="134"/>
    </location>
</feature>
<accession>A0A9P6KD38</accession>
<dbReference type="GO" id="GO:0006325">
    <property type="term" value="P:chromatin organization"/>
    <property type="evidence" value="ECO:0007669"/>
    <property type="project" value="UniProtKB-ARBA"/>
</dbReference>
<reference evidence="5" key="1">
    <citation type="journal article" date="2020" name="Fungal Divers.">
        <title>Resolving the Mortierellaceae phylogeny through synthesis of multi-gene phylogenetics and phylogenomics.</title>
        <authorList>
            <person name="Vandepol N."/>
            <person name="Liber J."/>
            <person name="Desiro A."/>
            <person name="Na H."/>
            <person name="Kennedy M."/>
            <person name="Barry K."/>
            <person name="Grigoriev I.V."/>
            <person name="Miller A.N."/>
            <person name="O'Donnell K."/>
            <person name="Stajich J.E."/>
            <person name="Bonito G."/>
        </authorList>
    </citation>
    <scope>NUCLEOTIDE SEQUENCE</scope>
    <source>
        <strain evidence="5">KOD1015</strain>
    </source>
</reference>
<evidence type="ECO:0000313" key="5">
    <source>
        <dbReference type="EMBL" id="KAF9581004.1"/>
    </source>
</evidence>
<evidence type="ECO:0000259" key="4">
    <source>
        <dbReference type="PROSITE" id="PS50014"/>
    </source>
</evidence>
<dbReference type="PANTHER" id="PTHR15398">
    <property type="entry name" value="BROMODOMAIN-CONTAINING PROTEIN 8"/>
    <property type="match status" value="1"/>
</dbReference>
<feature type="domain" description="Bromo" evidence="4">
    <location>
        <begin position="448"/>
        <end position="518"/>
    </location>
</feature>
<dbReference type="Pfam" id="PF00439">
    <property type="entry name" value="Bromodomain"/>
    <property type="match status" value="1"/>
</dbReference>
<dbReference type="SUPFAM" id="SSF47370">
    <property type="entry name" value="Bromodomain"/>
    <property type="match status" value="1"/>
</dbReference>
<dbReference type="AlphaFoldDB" id="A0A9P6KD38"/>
<comment type="caution">
    <text evidence="5">The sequence shown here is derived from an EMBL/GenBank/DDBJ whole genome shotgun (WGS) entry which is preliminary data.</text>
</comment>
<feature type="compositionally biased region" description="Basic and acidic residues" evidence="3">
    <location>
        <begin position="293"/>
        <end position="306"/>
    </location>
</feature>
<dbReference type="PROSITE" id="PS50014">
    <property type="entry name" value="BROMODOMAIN_2"/>
    <property type="match status" value="1"/>
</dbReference>
<dbReference type="Proteomes" id="UP000780801">
    <property type="component" value="Unassembled WGS sequence"/>
</dbReference>
<feature type="region of interest" description="Disordered" evidence="3">
    <location>
        <begin position="542"/>
        <end position="591"/>
    </location>
</feature>
<feature type="compositionally biased region" description="Acidic residues" evidence="3">
    <location>
        <begin position="282"/>
        <end position="292"/>
    </location>
</feature>
<proteinExistence type="predicted"/>
<dbReference type="SMART" id="SM00297">
    <property type="entry name" value="BROMO"/>
    <property type="match status" value="1"/>
</dbReference>
<evidence type="ECO:0000256" key="3">
    <source>
        <dbReference type="SAM" id="MobiDB-lite"/>
    </source>
</evidence>